<sequence length="59" mass="6412">MADAGLLRTGNIRLAVELLDVLTQNGTYGTTMHNMPLCFTHARNRAVNSGEVAVDEEHS</sequence>
<evidence type="ECO:0000313" key="1">
    <source>
        <dbReference type="EMBL" id="CCG85986.1"/>
    </source>
</evidence>
<comment type="caution">
    <text evidence="1">The sequence shown here is derived from an EMBL/GenBank/DDBJ whole genome shotgun (WGS) entry which is preliminary data.</text>
</comment>
<protein>
    <submittedName>
        <fullName evidence="1">Uncharacterized protein</fullName>
    </submittedName>
</protein>
<accession>V5Z505</accession>
<keyword evidence="2" id="KW-1185">Reference proteome</keyword>
<evidence type="ECO:0000313" key="2">
    <source>
        <dbReference type="Proteomes" id="UP000018217"/>
    </source>
</evidence>
<dbReference type="AlphaFoldDB" id="V5Z505"/>
<dbReference type="RefSeq" id="WP_023653820.1">
    <property type="nucleotide sequence ID" value="NZ_CAHS01000006.1"/>
</dbReference>
<dbReference type="Proteomes" id="UP000018217">
    <property type="component" value="Unassembled WGS sequence"/>
</dbReference>
<gene>
    <name evidence="1" type="ORF">EPIR_0621</name>
</gene>
<name>V5Z505_9GAMM</name>
<proteinExistence type="predicted"/>
<reference evidence="1 2" key="1">
    <citation type="journal article" date="2013" name="Syst. Appl. Microbiol.">
        <title>Phylogenetic position and virulence apparatus of the pear flower necrosis pathogen Erwinia piriflorinigrans CFBP 5888T as assessed by comparative genomics.</title>
        <authorList>
            <person name="Smits T.H."/>
            <person name="Rezzonico F."/>
            <person name="Lopez M.M."/>
            <person name="Blom J."/>
            <person name="Goesmann A."/>
            <person name="Frey J.E."/>
            <person name="Duffy B."/>
        </authorList>
    </citation>
    <scope>NUCLEOTIDE SEQUENCE [LARGE SCALE GENOMIC DNA]</scope>
    <source>
        <strain evidence="2">CFBP5888</strain>
    </source>
</reference>
<organism evidence="1 2">
    <name type="scientific">Erwinia piriflorinigrans CFBP 5888</name>
    <dbReference type="NCBI Taxonomy" id="1161919"/>
    <lineage>
        <taxon>Bacteria</taxon>
        <taxon>Pseudomonadati</taxon>
        <taxon>Pseudomonadota</taxon>
        <taxon>Gammaproteobacteria</taxon>
        <taxon>Enterobacterales</taxon>
        <taxon>Erwiniaceae</taxon>
        <taxon>Erwinia</taxon>
    </lineage>
</organism>
<dbReference type="EMBL" id="CAHS01000006">
    <property type="protein sequence ID" value="CCG85986.1"/>
    <property type="molecule type" value="Genomic_DNA"/>
</dbReference>